<dbReference type="EMBL" id="VIGI01000010">
    <property type="protein sequence ID" value="KAB8294755.1"/>
    <property type="molecule type" value="Genomic_DNA"/>
</dbReference>
<name>A0A5N6JYY7_MONLA</name>
<dbReference type="AlphaFoldDB" id="A0A5N6JYY7"/>
<feature type="region of interest" description="Disordered" evidence="1">
    <location>
        <begin position="1"/>
        <end position="27"/>
    </location>
</feature>
<proteinExistence type="predicted"/>
<evidence type="ECO:0000313" key="2">
    <source>
        <dbReference type="EMBL" id="KAB8294755.1"/>
    </source>
</evidence>
<dbReference type="Proteomes" id="UP000326757">
    <property type="component" value="Unassembled WGS sequence"/>
</dbReference>
<protein>
    <submittedName>
        <fullName evidence="2">Uncharacterized protein</fullName>
    </submittedName>
</protein>
<feature type="compositionally biased region" description="Basic and acidic residues" evidence="1">
    <location>
        <begin position="49"/>
        <end position="68"/>
    </location>
</feature>
<dbReference type="OrthoDB" id="10338030at2759"/>
<keyword evidence="3" id="KW-1185">Reference proteome</keyword>
<evidence type="ECO:0000313" key="3">
    <source>
        <dbReference type="Proteomes" id="UP000326757"/>
    </source>
</evidence>
<reference evidence="2 3" key="1">
    <citation type="submission" date="2019-06" db="EMBL/GenBank/DDBJ databases">
        <title>Genome Sequence of the Brown Rot Fungal Pathogen Monilinia laxa.</title>
        <authorList>
            <person name="De Miccolis Angelini R.M."/>
            <person name="Landi L."/>
            <person name="Abate D."/>
            <person name="Pollastro S."/>
            <person name="Romanazzi G."/>
            <person name="Faretra F."/>
        </authorList>
    </citation>
    <scope>NUCLEOTIDE SEQUENCE [LARGE SCALE GENOMIC DNA]</scope>
    <source>
        <strain evidence="2 3">Mlax316</strain>
    </source>
</reference>
<evidence type="ECO:0000256" key="1">
    <source>
        <dbReference type="SAM" id="MobiDB-lite"/>
    </source>
</evidence>
<gene>
    <name evidence="2" type="ORF">EYC80_006717</name>
</gene>
<accession>A0A5N6JYY7</accession>
<feature type="region of interest" description="Disordered" evidence="1">
    <location>
        <begin position="49"/>
        <end position="74"/>
    </location>
</feature>
<organism evidence="2 3">
    <name type="scientific">Monilinia laxa</name>
    <name type="common">Brown rot fungus</name>
    <name type="synonym">Sclerotinia laxa</name>
    <dbReference type="NCBI Taxonomy" id="61186"/>
    <lineage>
        <taxon>Eukaryota</taxon>
        <taxon>Fungi</taxon>
        <taxon>Dikarya</taxon>
        <taxon>Ascomycota</taxon>
        <taxon>Pezizomycotina</taxon>
        <taxon>Leotiomycetes</taxon>
        <taxon>Helotiales</taxon>
        <taxon>Sclerotiniaceae</taxon>
        <taxon>Monilinia</taxon>
    </lineage>
</organism>
<comment type="caution">
    <text evidence="2">The sequence shown here is derived from an EMBL/GenBank/DDBJ whole genome shotgun (WGS) entry which is preliminary data.</text>
</comment>
<sequence length="200" mass="23036">MASKEEQVGSDQTSFHTQKRNQRRDCRSHIEKLTKLEQHVATLEKRIAELEDMNEGQRESSRESRAGEFEQQEELADRTLAAHMNQSSPDKAVLKETDSQIATDKVLIADLEKERHCGQARIVAAEQHYQARIADLELQRNYDQEAIALLQAQNEHMAQSNTNICKMLDENIVAQENRRLHENIGHIYQHLQNARKEAEG</sequence>